<evidence type="ECO:0000313" key="7">
    <source>
        <dbReference type="EMBL" id="SHH26957.1"/>
    </source>
</evidence>
<dbReference type="GO" id="GO:0046872">
    <property type="term" value="F:metal ion binding"/>
    <property type="evidence" value="ECO:0007669"/>
    <property type="project" value="UniProtKB-KW"/>
</dbReference>
<dbReference type="RefSeq" id="WP_072725057.1">
    <property type="nucleotide sequence ID" value="NZ_FQXH01000013.1"/>
</dbReference>
<protein>
    <submittedName>
        <fullName evidence="7">CoA-substrate-specific enzyme activase, putative</fullName>
    </submittedName>
</protein>
<dbReference type="InterPro" id="IPR043129">
    <property type="entry name" value="ATPase_NBD"/>
</dbReference>
<evidence type="ECO:0000313" key="8">
    <source>
        <dbReference type="Proteomes" id="UP000242520"/>
    </source>
</evidence>
<evidence type="ECO:0000256" key="2">
    <source>
        <dbReference type="ARBA" id="ARBA00022723"/>
    </source>
</evidence>
<comment type="cofactor">
    <cofactor evidence="1">
        <name>[4Fe-4S] cluster</name>
        <dbReference type="ChEBI" id="CHEBI:49883"/>
    </cofactor>
</comment>
<dbReference type="CDD" id="cd24034">
    <property type="entry name" value="ASKHA_NBD_O66634-like_rpt1"/>
    <property type="match status" value="1"/>
</dbReference>
<dbReference type="SUPFAM" id="SSF53067">
    <property type="entry name" value="Actin-like ATPase domain"/>
    <property type="match status" value="2"/>
</dbReference>
<dbReference type="InterPro" id="IPR018709">
    <property type="entry name" value="CoA_activase_DUF2229"/>
</dbReference>
<feature type="domain" description="ATPase BadF/BadG/BcrA/BcrD type" evidence="5">
    <location>
        <begin position="4"/>
        <end position="253"/>
    </location>
</feature>
<evidence type="ECO:0000256" key="3">
    <source>
        <dbReference type="ARBA" id="ARBA00023004"/>
    </source>
</evidence>
<dbReference type="Pfam" id="PF09989">
    <property type="entry name" value="DUF2229"/>
    <property type="match status" value="1"/>
</dbReference>
<dbReference type="CDD" id="cd24035">
    <property type="entry name" value="ASKHA_NBD_O66634-like_rpt2"/>
    <property type="match status" value="1"/>
</dbReference>
<dbReference type="Pfam" id="PF01869">
    <property type="entry name" value="BcrAD_BadFG"/>
    <property type="match status" value="2"/>
</dbReference>
<dbReference type="Gene3D" id="3.30.420.40">
    <property type="match status" value="4"/>
</dbReference>
<dbReference type="InterPro" id="IPR051805">
    <property type="entry name" value="Dehydratase_Activator_Redct"/>
</dbReference>
<accession>A0A1M5RKT7</accession>
<keyword evidence="4" id="KW-0411">Iron-sulfur</keyword>
<dbReference type="InterPro" id="IPR002731">
    <property type="entry name" value="ATPase_BadF"/>
</dbReference>
<name>A0A1M5RKT7_9FIRM</name>
<feature type="domain" description="DUF2229" evidence="6">
    <location>
        <begin position="604"/>
        <end position="820"/>
    </location>
</feature>
<keyword evidence="2" id="KW-0479">Metal-binding</keyword>
<dbReference type="OrthoDB" id="9802715at2"/>
<dbReference type="PANTHER" id="PTHR32329">
    <property type="entry name" value="BIFUNCTIONAL PROTEIN [INCLUDES 2-HYDROXYACYL-COA DEHYDRATASE (N-TER) AND ITS ACTIVATOR DOMAIN (C_TERM)-RELATED"/>
    <property type="match status" value="1"/>
</dbReference>
<dbReference type="PANTHER" id="PTHR32329:SF7">
    <property type="entry name" value="ACTIVATOR OF 2-HYDROXYACYL-COA-HYDRATASE"/>
    <property type="match status" value="1"/>
</dbReference>
<gene>
    <name evidence="7" type="ORF">SAMN02744040_01423</name>
</gene>
<proteinExistence type="predicted"/>
<keyword evidence="3" id="KW-0408">Iron</keyword>
<dbReference type="Gene3D" id="3.40.50.11900">
    <property type="match status" value="1"/>
</dbReference>
<organism evidence="7 8">
    <name type="scientific">Tepidibacter thalassicus DSM 15285</name>
    <dbReference type="NCBI Taxonomy" id="1123350"/>
    <lineage>
        <taxon>Bacteria</taxon>
        <taxon>Bacillati</taxon>
        <taxon>Bacillota</taxon>
        <taxon>Clostridia</taxon>
        <taxon>Peptostreptococcales</taxon>
        <taxon>Peptostreptococcaceae</taxon>
        <taxon>Tepidibacter</taxon>
    </lineage>
</organism>
<dbReference type="GO" id="GO:0051536">
    <property type="term" value="F:iron-sulfur cluster binding"/>
    <property type="evidence" value="ECO:0007669"/>
    <property type="project" value="UniProtKB-KW"/>
</dbReference>
<dbReference type="Proteomes" id="UP000242520">
    <property type="component" value="Unassembled WGS sequence"/>
</dbReference>
<dbReference type="STRING" id="1123350.SAMN02744040_01423"/>
<dbReference type="InterPro" id="IPR008275">
    <property type="entry name" value="CoA_E_activase_dom"/>
</dbReference>
<evidence type="ECO:0000259" key="5">
    <source>
        <dbReference type="Pfam" id="PF01869"/>
    </source>
</evidence>
<keyword evidence="8" id="KW-1185">Reference proteome</keyword>
<evidence type="ECO:0000256" key="1">
    <source>
        <dbReference type="ARBA" id="ARBA00001966"/>
    </source>
</evidence>
<evidence type="ECO:0000259" key="6">
    <source>
        <dbReference type="Pfam" id="PF09989"/>
    </source>
</evidence>
<sequence length="1283" mass="145710">MYSVGIDIGYSTLKCIVLDDEKKQVFQNYIFHHGNVKELLNKELCNIEKKFNIKKCYIGFTGTHGKVFEKYHVNDILALVEGGLYTNENIQSIIEIGAQTSRYITGFSKDNKSNIKFSMNSSCSAGTGSFLEEQVSRLGIKLDEYSNYTQKATKILRIAGRCSVFSKTDMIHHQQEGAKIEDILLGLSYALVRNYKANVLQRMKLAKPVMFVGGVAKNKGVIKALKDVFQLDDDLLIYDNCSNIGALGAALLARDRNILCDLENIFEQLKAMAIKNNDEFFYKQLQEYGDNDCVGKHVCKVTNNTIVDGYIGIDIGSTSTNLVLIDKNKNVLSYRYLRTKGNPKKAVKQGIKSIQDEFKGRLKIRGIGTTGSGRVMIGKEIKANLIVNEITAQAKGAIEMDKDVDTIFEIGGQDSKYIRIQNGRVVDFEMNKICAAGTGSFIEEQAKKLGISIEEYEKIALKGKKPLNLGDRCTVFIEGNISKAIAQGKSKEDIAAGLSYSIVQNYLNRVVANKPIGNRIFLQGGIAYNQAVVNAFRAVLGKEITVPPFFSVTGAYGVALLTKEEVESKKNKKVISHELRDMESEIKELFLKGYTEKIDDKKLTIGIPRVLFMHKLFPMFNEFFKVLGFNVLLSEETNKEIIALSQEYSLDETCYPIKLINGHVATLINKGVDYIFLPSLYTMKHPISKARENYACVYMQTVPQIVSRIMDLEKKGIKLLSPALSFKFGKKYMMKALMDLGQKLGKNKIQTALALAKGMKRFKEFEKDVENLGKELIDSLEENEKAFVIITRTYGIADKGLNMEIPRRLREMGYKVFTLSNLPAHNYDLSDDYSNMYWPFGEHILSGAKIVKENKNLYAIYLTNHGCGPDTILSHYFKEEMGEKPYLHIEVDEHASNVGVITRLEAFIESLKNTKMNEVVNKTGKIIKENRNFRKKIYIPYLYPYSHLLQGIFRKKGIDANLLSPTNERTLEIGKKYATSKEYVSLIALLGDVFSQIQNIEKNASIWIPQTEGSETFGQYSRLLEQKIKLEGYGDITVESPFIEDLLECEKYGMDFLLILIAGDLVMAANRDQRDAYLKIILNEIKNETFNEDSLIMIANNIYKQLSKEKYEKYIYALGELSVVFNPILNNYQLEKLEYKNKVYYQPISETMYFRWVDFLRKEKRKNSLLSKMKNIMNQVSKELGAYSPFDKNLDEMIKIADEKLPLYSGGNGRYRMVKSLRCSDNINGLLLLSSMYENTGTILKLLKNQDEKVMSVPSIELCFDGTLHSGNDEKIKNFIYYI</sequence>
<reference evidence="8" key="1">
    <citation type="submission" date="2016-11" db="EMBL/GenBank/DDBJ databases">
        <authorList>
            <person name="Varghese N."/>
            <person name="Submissions S."/>
        </authorList>
    </citation>
    <scope>NUCLEOTIDE SEQUENCE [LARGE SCALE GENOMIC DNA]</scope>
    <source>
        <strain evidence="8">DSM 15285</strain>
    </source>
</reference>
<dbReference type="EMBL" id="FQXH01000013">
    <property type="protein sequence ID" value="SHH26957.1"/>
    <property type="molecule type" value="Genomic_DNA"/>
</dbReference>
<evidence type="ECO:0000256" key="4">
    <source>
        <dbReference type="ARBA" id="ARBA00023014"/>
    </source>
</evidence>
<dbReference type="NCBIfam" id="TIGR00241">
    <property type="entry name" value="CoA_E_activ"/>
    <property type="match status" value="2"/>
</dbReference>
<feature type="domain" description="ATPase BadF/BadG/BcrA/BcrD type" evidence="5">
    <location>
        <begin position="311"/>
        <end position="561"/>
    </location>
</feature>